<dbReference type="AlphaFoldDB" id="A0A8S4RWA3"/>
<accession>A0A8S4RWA3</accession>
<keyword evidence="3" id="KW-1185">Reference proteome</keyword>
<evidence type="ECO:0000313" key="3">
    <source>
        <dbReference type="Proteomes" id="UP000838756"/>
    </source>
</evidence>
<evidence type="ECO:0000256" key="1">
    <source>
        <dbReference type="SAM" id="MobiDB-lite"/>
    </source>
</evidence>
<reference evidence="2" key="1">
    <citation type="submission" date="2022-03" db="EMBL/GenBank/DDBJ databases">
        <authorList>
            <person name="Lindestad O."/>
        </authorList>
    </citation>
    <scope>NUCLEOTIDE SEQUENCE</scope>
</reference>
<dbReference type="Proteomes" id="UP000838756">
    <property type="component" value="Unassembled WGS sequence"/>
</dbReference>
<feature type="region of interest" description="Disordered" evidence="1">
    <location>
        <begin position="76"/>
        <end position="101"/>
    </location>
</feature>
<sequence length="101" mass="11291">MVGVTERRTLKLRQTRVTVEQCGKLGLVRKSHIDIDVKNNAQHTLAPQQRPGRPAKFLERARLAGVIQREAVSVAIRTTDGSRPTKCGKGPGTEEEEDRKY</sequence>
<name>A0A8S4RWA3_9NEOP</name>
<dbReference type="EMBL" id="CAKXAJ010025708">
    <property type="protein sequence ID" value="CAH2242963.1"/>
    <property type="molecule type" value="Genomic_DNA"/>
</dbReference>
<proteinExistence type="predicted"/>
<organism evidence="2 3">
    <name type="scientific">Pararge aegeria aegeria</name>
    <dbReference type="NCBI Taxonomy" id="348720"/>
    <lineage>
        <taxon>Eukaryota</taxon>
        <taxon>Metazoa</taxon>
        <taxon>Ecdysozoa</taxon>
        <taxon>Arthropoda</taxon>
        <taxon>Hexapoda</taxon>
        <taxon>Insecta</taxon>
        <taxon>Pterygota</taxon>
        <taxon>Neoptera</taxon>
        <taxon>Endopterygota</taxon>
        <taxon>Lepidoptera</taxon>
        <taxon>Glossata</taxon>
        <taxon>Ditrysia</taxon>
        <taxon>Papilionoidea</taxon>
        <taxon>Nymphalidae</taxon>
        <taxon>Satyrinae</taxon>
        <taxon>Satyrini</taxon>
        <taxon>Parargina</taxon>
        <taxon>Pararge</taxon>
    </lineage>
</organism>
<gene>
    <name evidence="2" type="primary">jg27876</name>
    <name evidence="2" type="ORF">PAEG_LOCUS19178</name>
</gene>
<protein>
    <submittedName>
        <fullName evidence="2">Jg27876 protein</fullName>
    </submittedName>
</protein>
<evidence type="ECO:0000313" key="2">
    <source>
        <dbReference type="EMBL" id="CAH2242963.1"/>
    </source>
</evidence>
<comment type="caution">
    <text evidence="2">The sequence shown here is derived from an EMBL/GenBank/DDBJ whole genome shotgun (WGS) entry which is preliminary data.</text>
</comment>